<evidence type="ECO:0000313" key="3">
    <source>
        <dbReference type="EMBL" id="GAA3736080.1"/>
    </source>
</evidence>
<keyword evidence="2" id="KW-0472">Membrane</keyword>
<protein>
    <recommendedName>
        <fullName evidence="5">Integral membrane protein</fullName>
    </recommendedName>
</protein>
<keyword evidence="2" id="KW-0812">Transmembrane</keyword>
<feature type="transmembrane region" description="Helical" evidence="2">
    <location>
        <begin position="123"/>
        <end position="146"/>
    </location>
</feature>
<evidence type="ECO:0000256" key="2">
    <source>
        <dbReference type="SAM" id="Phobius"/>
    </source>
</evidence>
<keyword evidence="4" id="KW-1185">Reference proteome</keyword>
<keyword evidence="2" id="KW-1133">Transmembrane helix</keyword>
<dbReference type="RefSeq" id="WP_344754385.1">
    <property type="nucleotide sequence ID" value="NZ_BAABAE010000003.1"/>
</dbReference>
<accession>A0ABP7FCH3</accession>
<feature type="transmembrane region" description="Helical" evidence="2">
    <location>
        <begin position="91"/>
        <end position="116"/>
    </location>
</feature>
<dbReference type="Proteomes" id="UP001501004">
    <property type="component" value="Unassembled WGS sequence"/>
</dbReference>
<feature type="transmembrane region" description="Helical" evidence="2">
    <location>
        <begin position="63"/>
        <end position="85"/>
    </location>
</feature>
<feature type="region of interest" description="Disordered" evidence="1">
    <location>
        <begin position="1"/>
        <end position="20"/>
    </location>
</feature>
<reference evidence="4" key="1">
    <citation type="journal article" date="2019" name="Int. J. Syst. Evol. Microbiol.">
        <title>The Global Catalogue of Microorganisms (GCM) 10K type strain sequencing project: providing services to taxonomists for standard genome sequencing and annotation.</title>
        <authorList>
            <consortium name="The Broad Institute Genomics Platform"/>
            <consortium name="The Broad Institute Genome Sequencing Center for Infectious Disease"/>
            <person name="Wu L."/>
            <person name="Ma J."/>
        </authorList>
    </citation>
    <scope>NUCLEOTIDE SEQUENCE [LARGE SCALE GENOMIC DNA]</scope>
    <source>
        <strain evidence="4">JCM 16949</strain>
    </source>
</reference>
<gene>
    <name evidence="3" type="ORF">GCM10022239_10020</name>
</gene>
<organism evidence="3 4">
    <name type="scientific">Leifsonella bigeumensis</name>
    <dbReference type="NCBI Taxonomy" id="433643"/>
    <lineage>
        <taxon>Bacteria</taxon>
        <taxon>Bacillati</taxon>
        <taxon>Actinomycetota</taxon>
        <taxon>Actinomycetes</taxon>
        <taxon>Micrococcales</taxon>
        <taxon>Microbacteriaceae</taxon>
        <taxon>Leifsonella</taxon>
    </lineage>
</organism>
<proteinExistence type="predicted"/>
<sequence length="149" mass="15263">MRIEDGTPTEPGPAWPATGSGGTPLPDAALPYAALPYAALPVTEPLPPESPVTPPTPHTPWPLGYIAFGMAVLLVVAEGVAVYLATYGQPVAATVIGQVLVVLTALPLALGLLAVLRGRQRGWGIAAMVLAVIANPLILINLLGFFGTI</sequence>
<dbReference type="EMBL" id="BAABAE010000003">
    <property type="protein sequence ID" value="GAA3736080.1"/>
    <property type="molecule type" value="Genomic_DNA"/>
</dbReference>
<evidence type="ECO:0000313" key="4">
    <source>
        <dbReference type="Proteomes" id="UP001501004"/>
    </source>
</evidence>
<evidence type="ECO:0008006" key="5">
    <source>
        <dbReference type="Google" id="ProtNLM"/>
    </source>
</evidence>
<comment type="caution">
    <text evidence="3">The sequence shown here is derived from an EMBL/GenBank/DDBJ whole genome shotgun (WGS) entry which is preliminary data.</text>
</comment>
<name>A0ABP7FCH3_9MICO</name>
<evidence type="ECO:0000256" key="1">
    <source>
        <dbReference type="SAM" id="MobiDB-lite"/>
    </source>
</evidence>